<evidence type="ECO:0000313" key="2">
    <source>
        <dbReference type="EMBL" id="SEN30952.1"/>
    </source>
</evidence>
<dbReference type="STRING" id="77097.SAMN04490369_100745"/>
<dbReference type="GeneID" id="97275823"/>
<dbReference type="Proteomes" id="UP000501053">
    <property type="component" value="Chromosome"/>
</dbReference>
<reference evidence="1 6" key="3">
    <citation type="submission" date="2020-03" db="EMBL/GenBank/DDBJ databases">
        <title>Complete Genome Sequence of Halomonas meridiana strain Eplume2, isolated from hydrothermal-plume in the north east Pacific Ocean.</title>
        <authorList>
            <person name="Kurihara Y."/>
            <person name="Kawai S."/>
            <person name="Sakai A."/>
            <person name="Galipon J."/>
            <person name="Arakawa K."/>
        </authorList>
    </citation>
    <scope>NUCLEOTIDE SEQUENCE [LARGE SCALE GENOMIC DNA]</scope>
    <source>
        <strain evidence="1 6">Eplume2</strain>
    </source>
</reference>
<dbReference type="EMBL" id="FODB01000007">
    <property type="protein sequence ID" value="SEN30952.1"/>
    <property type="molecule type" value="Genomic_DNA"/>
</dbReference>
<dbReference type="RefSeq" id="WP_062372566.1">
    <property type="nucleotide sequence ID" value="NZ_AP022869.1"/>
</dbReference>
<evidence type="ECO:0000313" key="4">
    <source>
        <dbReference type="Proteomes" id="UP000185024"/>
    </source>
</evidence>
<reference evidence="2 5" key="1">
    <citation type="submission" date="2016-10" db="EMBL/GenBank/DDBJ databases">
        <authorList>
            <person name="de Groot N.N."/>
        </authorList>
    </citation>
    <scope>NUCLEOTIDE SEQUENCE [LARGE SCALE GENOMIC DNA]</scope>
    <source>
        <strain evidence="2 5">558</strain>
    </source>
</reference>
<dbReference type="AlphaFoldDB" id="A0A1N6CRB4"/>
<accession>A0A1H8FH52</accession>
<evidence type="ECO:0000313" key="5">
    <source>
        <dbReference type="Proteomes" id="UP000199493"/>
    </source>
</evidence>
<dbReference type="EMBL" id="AP022869">
    <property type="protein sequence ID" value="BCB70630.1"/>
    <property type="molecule type" value="Genomic_DNA"/>
</dbReference>
<name>A0A1N6CRB4_9GAMM</name>
<keyword evidence="6" id="KW-1185">Reference proteome</keyword>
<reference evidence="3 4" key="2">
    <citation type="submission" date="2016-11" db="EMBL/GenBank/DDBJ databases">
        <authorList>
            <person name="Jaros S."/>
            <person name="Januszkiewicz K."/>
            <person name="Wedrychowicz H."/>
        </authorList>
    </citation>
    <scope>NUCLEOTIDE SEQUENCE [LARGE SCALE GENOMIC DNA]</scope>
    <source>
        <strain evidence="3 4">ACAM 239</strain>
    </source>
</reference>
<evidence type="ECO:0000313" key="3">
    <source>
        <dbReference type="EMBL" id="SIN65753.1"/>
    </source>
</evidence>
<dbReference type="Proteomes" id="UP000199493">
    <property type="component" value="Unassembled WGS sequence"/>
</dbReference>
<sequence length="238" mass="27235">MNVGLPATPQAFRGVWQRTLYDEPAKAPYQQTDTTTQVYWLQGKHWHADLRLPADSPDFSGITGLDDCNRRQLEWLARLTAFAGITQIDSELGVCTWHRYQDLCPSLEKDVGLLRWIDGTIIEERHPHDQYVEHWQQLSNDAVEDVIQDAQGQLRWLQIGDHAMAITPRPWADNADALFAPINSLTDSALLWRASLCFDYLERSQDGWRVVLSTQPWRKGVIYDSAANRLHSSLVTPI</sequence>
<protein>
    <submittedName>
        <fullName evidence="3">Uncharacterized protein</fullName>
    </submittedName>
</protein>
<evidence type="ECO:0000313" key="1">
    <source>
        <dbReference type="EMBL" id="BCB70630.1"/>
    </source>
</evidence>
<proteinExistence type="predicted"/>
<dbReference type="EMBL" id="FSQX01000001">
    <property type="protein sequence ID" value="SIN65753.1"/>
    <property type="molecule type" value="Genomic_DNA"/>
</dbReference>
<accession>A0A1N6CRB4</accession>
<evidence type="ECO:0000313" key="6">
    <source>
        <dbReference type="Proteomes" id="UP000501053"/>
    </source>
</evidence>
<dbReference type="Proteomes" id="UP000185024">
    <property type="component" value="Unassembled WGS sequence"/>
</dbReference>
<gene>
    <name evidence="1" type="ORF">HMEPL2_09810</name>
    <name evidence="2" type="ORF">SAMN04490369_100745</name>
    <name evidence="3" type="ORF">SAMN05878438_1833</name>
</gene>
<organism evidence="3 4">
    <name type="scientific">Vreelandella aquamarina</name>
    <dbReference type="NCBI Taxonomy" id="77097"/>
    <lineage>
        <taxon>Bacteria</taxon>
        <taxon>Pseudomonadati</taxon>
        <taxon>Pseudomonadota</taxon>
        <taxon>Gammaproteobacteria</taxon>
        <taxon>Oceanospirillales</taxon>
        <taxon>Halomonadaceae</taxon>
        <taxon>Vreelandella</taxon>
    </lineage>
</organism>